<keyword evidence="3" id="KW-0430">Lectin</keyword>
<sequence>MAKLLLFLLPAILGLVVPRSAGAVGTNYLLSGETLDTDGHLKNGDFDLVMQDDCNAVLYNGNWQSNAANKGRDCKLTLTDRGVLVIKNGDGSTVFSSGSQSVKGNYALVVHPKGKLVIYGPSLFKINPWVPGLNSLQLRNVPFTNNMLFSGQVLYGDGMLTARNHRLVMQGDCNLVLYGGKFGWQSNTHGNGQHCFLRLTHKGELLIKDDDFQTVRSSRSISAKQGDYVFILQDNGFGIIYGPAVWETSSKRSIAAREMTIGMVTEKVEAK</sequence>
<dbReference type="InterPro" id="IPR036426">
    <property type="entry name" value="Bulb-type_lectin_dom_sf"/>
</dbReference>
<dbReference type="CDD" id="cd00028">
    <property type="entry name" value="B_lectin"/>
    <property type="match status" value="2"/>
</dbReference>
<dbReference type="SMART" id="SM00108">
    <property type="entry name" value="B_lectin"/>
    <property type="match status" value="2"/>
</dbReference>
<protein>
    <submittedName>
        <fullName evidence="6">Lectin 4</fullName>
    </submittedName>
</protein>
<dbReference type="AlphaFoldDB" id="A0A858C019"/>
<gene>
    <name evidence="6" type="primary">Ltn4</name>
</gene>
<dbReference type="SUPFAM" id="SSF51110">
    <property type="entry name" value="alpha-D-mannose-specific plant lectins"/>
    <property type="match status" value="2"/>
</dbReference>
<feature type="domain" description="Bulb-type lectin" evidence="5">
    <location>
        <begin position="145"/>
        <end position="253"/>
    </location>
</feature>
<reference evidence="6" key="1">
    <citation type="submission" date="2019-01" db="EMBL/GenBank/DDBJ databases">
        <authorList>
            <person name="Wu J."/>
            <person name="Zhao D."/>
            <person name="Shi Y."/>
            <person name="Zhang S."/>
        </authorList>
    </citation>
    <scope>NUCLEOTIDE SEQUENCE</scope>
</reference>
<keyword evidence="2" id="KW-0677">Repeat</keyword>
<dbReference type="Gene3D" id="2.90.10.10">
    <property type="entry name" value="Bulb-type lectin domain"/>
    <property type="match status" value="2"/>
</dbReference>
<proteinExistence type="evidence at transcript level"/>
<keyword evidence="1" id="KW-0348">Hemagglutinin</keyword>
<evidence type="ECO:0000259" key="5">
    <source>
        <dbReference type="PROSITE" id="PS50927"/>
    </source>
</evidence>
<dbReference type="GO" id="GO:0005537">
    <property type="term" value="F:D-mannose binding"/>
    <property type="evidence" value="ECO:0007669"/>
    <property type="project" value="UniProtKB-KW"/>
</dbReference>
<name>A0A858C019_9ARAE</name>
<dbReference type="InterPro" id="IPR001480">
    <property type="entry name" value="Bulb-type_lectin_dom"/>
</dbReference>
<feature type="signal peptide" evidence="4">
    <location>
        <begin position="1"/>
        <end position="23"/>
    </location>
</feature>
<evidence type="ECO:0000313" key="6">
    <source>
        <dbReference type="EMBL" id="QIB98744.1"/>
    </source>
</evidence>
<accession>A0A858C019</accession>
<dbReference type="EMBL" id="MK381452">
    <property type="protein sequence ID" value="QIB98744.1"/>
    <property type="molecule type" value="mRNA"/>
</dbReference>
<dbReference type="PROSITE" id="PS50927">
    <property type="entry name" value="BULB_LECTIN"/>
    <property type="match status" value="2"/>
</dbReference>
<organism evidence="6">
    <name type="scientific">Arisaema heterophyllum</name>
    <dbReference type="NCBI Taxonomy" id="227498"/>
    <lineage>
        <taxon>Eukaryota</taxon>
        <taxon>Viridiplantae</taxon>
        <taxon>Streptophyta</taxon>
        <taxon>Embryophyta</taxon>
        <taxon>Tracheophyta</taxon>
        <taxon>Spermatophyta</taxon>
        <taxon>Magnoliopsida</taxon>
        <taxon>Liliopsida</taxon>
        <taxon>Araceae</taxon>
        <taxon>Aroideae</taxon>
        <taxon>Arisaemateae</taxon>
        <taxon>Arisaema</taxon>
    </lineage>
</organism>
<evidence type="ECO:0000256" key="4">
    <source>
        <dbReference type="SAM" id="SignalP"/>
    </source>
</evidence>
<keyword evidence="3" id="KW-0465">Mannose-binding</keyword>
<evidence type="ECO:0000256" key="2">
    <source>
        <dbReference type="ARBA" id="ARBA00022737"/>
    </source>
</evidence>
<evidence type="ECO:0000256" key="3">
    <source>
        <dbReference type="ARBA" id="ARBA00023035"/>
    </source>
</evidence>
<keyword evidence="4" id="KW-0732">Signal</keyword>
<evidence type="ECO:0000256" key="1">
    <source>
        <dbReference type="ARBA" id="ARBA00022546"/>
    </source>
</evidence>
<feature type="domain" description="Bulb-type lectin" evidence="5">
    <location>
        <begin position="26"/>
        <end position="131"/>
    </location>
</feature>
<feature type="chain" id="PRO_5032938977" evidence="4">
    <location>
        <begin position="24"/>
        <end position="271"/>
    </location>
</feature>
<dbReference type="GO" id="GO:0051707">
    <property type="term" value="P:response to other organism"/>
    <property type="evidence" value="ECO:0007669"/>
    <property type="project" value="UniProtKB-ARBA"/>
</dbReference>